<keyword evidence="1" id="KW-0808">Transferase</keyword>
<dbReference type="GO" id="GO:0000781">
    <property type="term" value="C:chromosome, telomeric region"/>
    <property type="evidence" value="ECO:0007669"/>
    <property type="project" value="UniProtKB-SubCell"/>
</dbReference>
<dbReference type="AlphaFoldDB" id="A0A4Y9ZTC3"/>
<dbReference type="OrthoDB" id="289721at2759"/>
<accession>A0A4Y9ZTC3</accession>
<evidence type="ECO:0000313" key="3">
    <source>
        <dbReference type="EMBL" id="TFY78052.1"/>
    </source>
</evidence>
<comment type="subcellular location">
    <subcellularLocation>
        <location evidence="1">Nucleus</location>
    </subcellularLocation>
    <subcellularLocation>
        <location evidence="1">Chromosome</location>
        <location evidence="1">Telomere</location>
    </subcellularLocation>
</comment>
<dbReference type="Gene3D" id="1.10.357.90">
    <property type="match status" value="1"/>
</dbReference>
<keyword evidence="1" id="KW-0460">Magnesium</keyword>
<dbReference type="Gene3D" id="3.30.70.2630">
    <property type="match status" value="1"/>
</dbReference>
<dbReference type="GO" id="GO:0000333">
    <property type="term" value="C:telomerase catalytic core complex"/>
    <property type="evidence" value="ECO:0007669"/>
    <property type="project" value="TreeGrafter"/>
</dbReference>
<dbReference type="EC" id="2.7.7.49" evidence="1"/>
<feature type="domain" description="Reverse transcriptase" evidence="2">
    <location>
        <begin position="1"/>
        <end position="64"/>
    </location>
</feature>
<gene>
    <name evidence="3" type="ORF">EWM64_g5961</name>
</gene>
<reference evidence="3 4" key="1">
    <citation type="submission" date="2019-02" db="EMBL/GenBank/DDBJ databases">
        <title>Genome sequencing of the rare red list fungi Hericium alpestre (H. flagellum).</title>
        <authorList>
            <person name="Buettner E."/>
            <person name="Kellner H."/>
        </authorList>
    </citation>
    <scope>NUCLEOTIDE SEQUENCE [LARGE SCALE GENOMIC DNA]</scope>
    <source>
        <strain evidence="3 4">DSM 108284</strain>
    </source>
</reference>
<evidence type="ECO:0000256" key="1">
    <source>
        <dbReference type="RuleBase" id="RU365061"/>
    </source>
</evidence>
<sequence>MILKLLLRLIDDYLFITTDLSKAKKFLTVMKKGHSEYGCFISPDKTLTNFDYDESIMNATGPNQQFLIDSLTIGRGRRAGAIFVHKMLQQFKTKSHTIFCDISLNPEHVVYLNVYQNFMLVAMKMHHYLRSWGLNINKNAAFIQKTIAQIIDFAYATMHAKMFRKPSVVRNGNNKKAVFIWLGSKAFYTIFARKPTCYQPILKRLRFELSLRKTQSCKARFRQVVEQGNKMMDQLSF</sequence>
<dbReference type="GO" id="GO:0070034">
    <property type="term" value="F:telomerase RNA binding"/>
    <property type="evidence" value="ECO:0007669"/>
    <property type="project" value="TreeGrafter"/>
</dbReference>
<dbReference type="GO" id="GO:0007004">
    <property type="term" value="P:telomere maintenance via telomerase"/>
    <property type="evidence" value="ECO:0007669"/>
    <property type="project" value="TreeGrafter"/>
</dbReference>
<keyword evidence="4" id="KW-1185">Reference proteome</keyword>
<proteinExistence type="inferred from homology"/>
<dbReference type="GO" id="GO:0003720">
    <property type="term" value="F:telomerase activity"/>
    <property type="evidence" value="ECO:0007669"/>
    <property type="project" value="InterPro"/>
</dbReference>
<dbReference type="PROSITE" id="PS50878">
    <property type="entry name" value="RT_POL"/>
    <property type="match status" value="1"/>
</dbReference>
<keyword evidence="1" id="KW-0158">Chromosome</keyword>
<evidence type="ECO:0000259" key="2">
    <source>
        <dbReference type="PROSITE" id="PS50878"/>
    </source>
</evidence>
<protein>
    <recommendedName>
        <fullName evidence="1">Telomerase reverse transcriptase</fullName>
        <ecNumber evidence="1">2.7.7.49</ecNumber>
    </recommendedName>
    <alternativeName>
        <fullName evidence="1">Telomerase catalytic subunit</fullName>
    </alternativeName>
</protein>
<dbReference type="GO" id="GO:0046872">
    <property type="term" value="F:metal ion binding"/>
    <property type="evidence" value="ECO:0007669"/>
    <property type="project" value="UniProtKB-KW"/>
</dbReference>
<comment type="caution">
    <text evidence="3">The sequence shown here is derived from an EMBL/GenBank/DDBJ whole genome shotgun (WGS) entry which is preliminary data.</text>
</comment>
<dbReference type="PANTHER" id="PTHR12066:SF0">
    <property type="entry name" value="TELOMERASE REVERSE TRANSCRIPTASE"/>
    <property type="match status" value="1"/>
</dbReference>
<keyword evidence="1" id="KW-0695">RNA-directed DNA polymerase</keyword>
<comment type="similarity">
    <text evidence="1">Belongs to the reverse transcriptase family. Telomerase subfamily.</text>
</comment>
<dbReference type="PANTHER" id="PTHR12066">
    <property type="entry name" value="TELOMERASE REVERSE TRANSCRIPTASE"/>
    <property type="match status" value="1"/>
</dbReference>
<name>A0A4Y9ZTC3_9AGAM</name>
<comment type="catalytic activity">
    <reaction evidence="1">
        <text>DNA(n) + a 2'-deoxyribonucleoside 5'-triphosphate = DNA(n+1) + diphosphate</text>
        <dbReference type="Rhea" id="RHEA:22508"/>
        <dbReference type="Rhea" id="RHEA-COMP:17339"/>
        <dbReference type="Rhea" id="RHEA-COMP:17340"/>
        <dbReference type="ChEBI" id="CHEBI:33019"/>
        <dbReference type="ChEBI" id="CHEBI:61560"/>
        <dbReference type="ChEBI" id="CHEBI:173112"/>
        <dbReference type="EC" id="2.7.7.49"/>
    </reaction>
</comment>
<dbReference type="EMBL" id="SFCI01000759">
    <property type="protein sequence ID" value="TFY78052.1"/>
    <property type="molecule type" value="Genomic_DNA"/>
</dbReference>
<dbReference type="Pfam" id="PF21399">
    <property type="entry name" value="TERT_C"/>
    <property type="match status" value="1"/>
</dbReference>
<dbReference type="GO" id="GO:0042162">
    <property type="term" value="F:telomeric DNA binding"/>
    <property type="evidence" value="ECO:0007669"/>
    <property type="project" value="TreeGrafter"/>
</dbReference>
<keyword evidence="1" id="KW-0539">Nucleus</keyword>
<comment type="function">
    <text evidence="1">Telomerase is a ribonucleoprotein enzyme essential for the replication of chromosome termini in most eukaryotes. It elongates telomeres. It is a reverse transcriptase that adds simple sequence repeats to chromosome ends by copying a template sequence within the RNA component of the enzyme.</text>
</comment>
<dbReference type="InterPro" id="IPR000477">
    <property type="entry name" value="RT_dom"/>
</dbReference>
<dbReference type="InterPro" id="IPR003545">
    <property type="entry name" value="Telomerase_RT"/>
</dbReference>
<keyword evidence="1" id="KW-0479">Metal-binding</keyword>
<dbReference type="InterPro" id="IPR049139">
    <property type="entry name" value="TERT_C"/>
</dbReference>
<dbReference type="STRING" id="135208.A0A4Y9ZTC3"/>
<organism evidence="3 4">
    <name type="scientific">Hericium alpestre</name>
    <dbReference type="NCBI Taxonomy" id="135208"/>
    <lineage>
        <taxon>Eukaryota</taxon>
        <taxon>Fungi</taxon>
        <taxon>Dikarya</taxon>
        <taxon>Basidiomycota</taxon>
        <taxon>Agaricomycotina</taxon>
        <taxon>Agaricomycetes</taxon>
        <taxon>Russulales</taxon>
        <taxon>Hericiaceae</taxon>
        <taxon>Hericium</taxon>
    </lineage>
</organism>
<dbReference type="Proteomes" id="UP000298061">
    <property type="component" value="Unassembled WGS sequence"/>
</dbReference>
<keyword evidence="1" id="KW-0779">Telomere</keyword>
<evidence type="ECO:0000313" key="4">
    <source>
        <dbReference type="Proteomes" id="UP000298061"/>
    </source>
</evidence>
<keyword evidence="1" id="KW-0548">Nucleotidyltransferase</keyword>